<evidence type="ECO:0000313" key="2">
    <source>
        <dbReference type="Proteomes" id="UP001055811"/>
    </source>
</evidence>
<dbReference type="Proteomes" id="UP001055811">
    <property type="component" value="Linkage Group LG09"/>
</dbReference>
<accession>A0ACB8YZJ1</accession>
<keyword evidence="2" id="KW-1185">Reference proteome</keyword>
<reference evidence="2" key="1">
    <citation type="journal article" date="2022" name="Mol. Ecol. Resour.">
        <title>The genomes of chicory, endive, great burdock and yacon provide insights into Asteraceae palaeo-polyploidization history and plant inulin production.</title>
        <authorList>
            <person name="Fan W."/>
            <person name="Wang S."/>
            <person name="Wang H."/>
            <person name="Wang A."/>
            <person name="Jiang F."/>
            <person name="Liu H."/>
            <person name="Zhao H."/>
            <person name="Xu D."/>
            <person name="Zhang Y."/>
        </authorList>
    </citation>
    <scope>NUCLEOTIDE SEQUENCE [LARGE SCALE GENOMIC DNA]</scope>
    <source>
        <strain evidence="2">cv. Punajuju</strain>
    </source>
</reference>
<evidence type="ECO:0000313" key="1">
    <source>
        <dbReference type="EMBL" id="KAI3690890.1"/>
    </source>
</evidence>
<sequence length="158" mass="17773">MPWPISYRAFTFDHRLLRQVPTVQLSYILAQGIVKAMAGHDDSSLSGKKSSENEVPTFNAENMQSNMKVVYYSRTFMSIIGGVIAGILGFTGLMGFVIYLFVMAITSVCLTAKAGFSIHSYFDTWNRVLLDGFFGGLLSFVLFWTYPFITLHKRPICE</sequence>
<organism evidence="1 2">
    <name type="scientific">Cichorium intybus</name>
    <name type="common">Chicory</name>
    <dbReference type="NCBI Taxonomy" id="13427"/>
    <lineage>
        <taxon>Eukaryota</taxon>
        <taxon>Viridiplantae</taxon>
        <taxon>Streptophyta</taxon>
        <taxon>Embryophyta</taxon>
        <taxon>Tracheophyta</taxon>
        <taxon>Spermatophyta</taxon>
        <taxon>Magnoliopsida</taxon>
        <taxon>eudicotyledons</taxon>
        <taxon>Gunneridae</taxon>
        <taxon>Pentapetalae</taxon>
        <taxon>asterids</taxon>
        <taxon>campanulids</taxon>
        <taxon>Asterales</taxon>
        <taxon>Asteraceae</taxon>
        <taxon>Cichorioideae</taxon>
        <taxon>Cichorieae</taxon>
        <taxon>Cichoriinae</taxon>
        <taxon>Cichorium</taxon>
    </lineage>
</organism>
<reference evidence="1 2" key="2">
    <citation type="journal article" date="2022" name="Mol. Ecol. Resour.">
        <title>The genomes of chicory, endive, great burdock and yacon provide insights into Asteraceae paleo-polyploidization history and plant inulin production.</title>
        <authorList>
            <person name="Fan W."/>
            <person name="Wang S."/>
            <person name="Wang H."/>
            <person name="Wang A."/>
            <person name="Jiang F."/>
            <person name="Liu H."/>
            <person name="Zhao H."/>
            <person name="Xu D."/>
            <person name="Zhang Y."/>
        </authorList>
    </citation>
    <scope>NUCLEOTIDE SEQUENCE [LARGE SCALE GENOMIC DNA]</scope>
    <source>
        <strain evidence="2">cv. Punajuju</strain>
        <tissue evidence="1">Leaves</tissue>
    </source>
</reference>
<comment type="caution">
    <text evidence="1">The sequence shown here is derived from an EMBL/GenBank/DDBJ whole genome shotgun (WGS) entry which is preliminary data.</text>
</comment>
<proteinExistence type="predicted"/>
<name>A0ACB8YZJ1_CICIN</name>
<protein>
    <submittedName>
        <fullName evidence="1">Uncharacterized protein</fullName>
    </submittedName>
</protein>
<dbReference type="EMBL" id="CM042017">
    <property type="protein sequence ID" value="KAI3690890.1"/>
    <property type="molecule type" value="Genomic_DNA"/>
</dbReference>
<gene>
    <name evidence="1" type="ORF">L2E82_49102</name>
</gene>